<evidence type="ECO:0000313" key="4">
    <source>
        <dbReference type="EMBL" id="MBW9094974.1"/>
    </source>
</evidence>
<reference evidence="4 5" key="1">
    <citation type="journal article" date="2021" name="MBio">
        <title>Poor Competitiveness of Bradyrhizobium in Pigeon Pea Root Colonization in Indian Soils.</title>
        <authorList>
            <person name="Chalasani D."/>
            <person name="Basu A."/>
            <person name="Pullabhotla S.V.S.R.N."/>
            <person name="Jorrin B."/>
            <person name="Neal A.L."/>
            <person name="Poole P.S."/>
            <person name="Podile A.R."/>
            <person name="Tkacz A."/>
        </authorList>
    </citation>
    <scope>NUCLEOTIDE SEQUENCE [LARGE SCALE GENOMIC DNA]</scope>
    <source>
        <strain evidence="4 5">HU14</strain>
    </source>
</reference>
<keyword evidence="2" id="KW-1133">Transmembrane helix</keyword>
<feature type="transmembrane region" description="Helical" evidence="2">
    <location>
        <begin position="110"/>
        <end position="130"/>
    </location>
</feature>
<dbReference type="RefSeq" id="WP_220301681.1">
    <property type="nucleotide sequence ID" value="NZ_JAEUAW010000012.1"/>
</dbReference>
<keyword evidence="5" id="KW-1185">Reference proteome</keyword>
<dbReference type="InterPro" id="IPR011006">
    <property type="entry name" value="CheY-like_superfamily"/>
</dbReference>
<dbReference type="PROSITE" id="PS50110">
    <property type="entry name" value="RESPONSE_REGULATORY"/>
    <property type="match status" value="1"/>
</dbReference>
<keyword evidence="2" id="KW-0472">Membrane</keyword>
<feature type="domain" description="Response regulatory" evidence="3">
    <location>
        <begin position="233"/>
        <end position="351"/>
    </location>
</feature>
<protein>
    <submittedName>
        <fullName evidence="4">Response regulator</fullName>
    </submittedName>
</protein>
<feature type="transmembrane region" description="Helical" evidence="2">
    <location>
        <begin position="44"/>
        <end position="68"/>
    </location>
</feature>
<organism evidence="4 5">
    <name type="scientific">Microbacterium jejuense</name>
    <dbReference type="NCBI Taxonomy" id="1263637"/>
    <lineage>
        <taxon>Bacteria</taxon>
        <taxon>Bacillati</taxon>
        <taxon>Actinomycetota</taxon>
        <taxon>Actinomycetes</taxon>
        <taxon>Micrococcales</taxon>
        <taxon>Microbacteriaceae</taxon>
        <taxon>Microbacterium</taxon>
    </lineage>
</organism>
<feature type="transmembrane region" description="Helical" evidence="2">
    <location>
        <begin position="15"/>
        <end position="38"/>
    </location>
</feature>
<dbReference type="PROSITE" id="PS51257">
    <property type="entry name" value="PROKAR_LIPOPROTEIN"/>
    <property type="match status" value="1"/>
</dbReference>
<gene>
    <name evidence="4" type="ORF">JNB62_14900</name>
</gene>
<dbReference type="Gene3D" id="3.40.50.2300">
    <property type="match status" value="1"/>
</dbReference>
<proteinExistence type="predicted"/>
<evidence type="ECO:0000256" key="1">
    <source>
        <dbReference type="PROSITE-ProRule" id="PRU00169"/>
    </source>
</evidence>
<dbReference type="SMART" id="SM00448">
    <property type="entry name" value="REC"/>
    <property type="match status" value="1"/>
</dbReference>
<dbReference type="CDD" id="cd00156">
    <property type="entry name" value="REC"/>
    <property type="match status" value="1"/>
</dbReference>
<evidence type="ECO:0000256" key="2">
    <source>
        <dbReference type="SAM" id="Phobius"/>
    </source>
</evidence>
<comment type="caution">
    <text evidence="4">The sequence shown here is derived from an EMBL/GenBank/DDBJ whole genome shotgun (WGS) entry which is preliminary data.</text>
</comment>
<sequence length="351" mass="37345">MGRQRRLGGGVQNHWWVILGGVLATVLGCALAALLPVVRATPDWSAAIQLTMFMLAAIALSSIIGFIFGVPRTRLTVTEAEEGAIRPGAAQRVRYGRFEANSNLEQISDWLTKVLVGAGLAQLALVPAYIKQVGEYLDSSLQLPGGPPVAVAFVLYGVGVGFIFSYLWARLRLRVLLEESERIADSAAMVAADVEGLLQDAQIGAAAPGSPQEIEKTAAEAGRLAERDGVVGTVLWVDDHPINNRSLVSALRRIGARVVEVRSTAEALGSLDKRAYDLIVTDAGRTEDGAHVPDAGLRLLRELAQRRIASPVLVYTTRQNADAPQPFLDAGASLVTASPTELFAAALRLLG</sequence>
<accession>A0ABS7HSG1</accession>
<dbReference type="EMBL" id="JAEUAW010000012">
    <property type="protein sequence ID" value="MBW9094974.1"/>
    <property type="molecule type" value="Genomic_DNA"/>
</dbReference>
<dbReference type="SUPFAM" id="SSF52172">
    <property type="entry name" value="CheY-like"/>
    <property type="match status" value="1"/>
</dbReference>
<evidence type="ECO:0000313" key="5">
    <source>
        <dbReference type="Proteomes" id="UP001196843"/>
    </source>
</evidence>
<keyword evidence="2" id="KW-0812">Transmembrane</keyword>
<dbReference type="InterPro" id="IPR001789">
    <property type="entry name" value="Sig_transdc_resp-reg_receiver"/>
</dbReference>
<feature type="transmembrane region" description="Helical" evidence="2">
    <location>
        <begin position="150"/>
        <end position="169"/>
    </location>
</feature>
<feature type="modified residue" description="4-aspartylphosphate" evidence="1">
    <location>
        <position position="282"/>
    </location>
</feature>
<keyword evidence="1" id="KW-0597">Phosphoprotein</keyword>
<dbReference type="Proteomes" id="UP001196843">
    <property type="component" value="Unassembled WGS sequence"/>
</dbReference>
<dbReference type="Pfam" id="PF00072">
    <property type="entry name" value="Response_reg"/>
    <property type="match status" value="1"/>
</dbReference>
<evidence type="ECO:0000259" key="3">
    <source>
        <dbReference type="PROSITE" id="PS50110"/>
    </source>
</evidence>
<name>A0ABS7HSG1_9MICO</name>